<dbReference type="InterPro" id="IPR010982">
    <property type="entry name" value="Lambda_DNA-bd_dom_sf"/>
</dbReference>
<name>A0A0B2A7A6_9MICO</name>
<accession>A0A0B2A7A6</accession>
<dbReference type="EMBL" id="JTDK01000010">
    <property type="protein sequence ID" value="KHK97432.1"/>
    <property type="molecule type" value="Genomic_DNA"/>
</dbReference>
<dbReference type="PANTHER" id="PTHR46797">
    <property type="entry name" value="HTH-TYPE TRANSCRIPTIONAL REGULATOR"/>
    <property type="match status" value="1"/>
</dbReference>
<evidence type="ECO:0000313" key="3">
    <source>
        <dbReference type="EMBL" id="KHK97432.1"/>
    </source>
</evidence>
<reference evidence="3 4" key="1">
    <citation type="submission" date="2014-11" db="EMBL/GenBank/DDBJ databases">
        <title>Genome sequence of Microbacterium mangrovi MUSC 115(T).</title>
        <authorList>
            <person name="Lee L.-H."/>
        </authorList>
    </citation>
    <scope>NUCLEOTIDE SEQUENCE [LARGE SCALE GENOMIC DNA]</scope>
    <source>
        <strain evidence="3 4">MUSC 115</strain>
    </source>
</reference>
<sequence length="200" mass="21709">MGTNEELGAALDGIGSRLQQIRTRRGLTLAEVAELAGTSSSTISRLESGLRRPTLELLFPLARAYGLSLDDLVGAPEFGDPRVQLRPRTRNGRIVIPLTRNPGGVQAWKVVLPLATEPGALRVHDGSEWLYVLTGQVRLIVGRQDLLLGPGEVAEFNTRTPHWFGASGNAPAEILSLFDRNGTRVHITEEQDATERAVSD</sequence>
<dbReference type="OrthoDB" id="513181at2"/>
<feature type="domain" description="HTH cro/C1-type" evidence="2">
    <location>
        <begin position="18"/>
        <end position="72"/>
    </location>
</feature>
<dbReference type="Pfam" id="PF01381">
    <property type="entry name" value="HTH_3"/>
    <property type="match status" value="1"/>
</dbReference>
<dbReference type="InterPro" id="IPR050807">
    <property type="entry name" value="TransReg_Diox_bact_type"/>
</dbReference>
<dbReference type="SUPFAM" id="SSF51182">
    <property type="entry name" value="RmlC-like cupins"/>
    <property type="match status" value="1"/>
</dbReference>
<dbReference type="InterPro" id="IPR001387">
    <property type="entry name" value="Cro/C1-type_HTH"/>
</dbReference>
<organism evidence="3 4">
    <name type="scientific">Microbacterium mangrovi</name>
    <dbReference type="NCBI Taxonomy" id="1348253"/>
    <lineage>
        <taxon>Bacteria</taxon>
        <taxon>Bacillati</taxon>
        <taxon>Actinomycetota</taxon>
        <taxon>Actinomycetes</taxon>
        <taxon>Micrococcales</taxon>
        <taxon>Microbacteriaceae</taxon>
        <taxon>Microbacterium</taxon>
    </lineage>
</organism>
<dbReference type="GO" id="GO:0003700">
    <property type="term" value="F:DNA-binding transcription factor activity"/>
    <property type="evidence" value="ECO:0007669"/>
    <property type="project" value="TreeGrafter"/>
</dbReference>
<dbReference type="InterPro" id="IPR013096">
    <property type="entry name" value="Cupin_2"/>
</dbReference>
<dbReference type="PROSITE" id="PS50943">
    <property type="entry name" value="HTH_CROC1"/>
    <property type="match status" value="1"/>
</dbReference>
<dbReference type="CDD" id="cd02209">
    <property type="entry name" value="cupin_XRE_C"/>
    <property type="match status" value="1"/>
</dbReference>
<comment type="caution">
    <text evidence="3">The sequence shown here is derived from an EMBL/GenBank/DDBJ whole genome shotgun (WGS) entry which is preliminary data.</text>
</comment>
<dbReference type="CDD" id="cd00093">
    <property type="entry name" value="HTH_XRE"/>
    <property type="match status" value="1"/>
</dbReference>
<evidence type="ECO:0000259" key="2">
    <source>
        <dbReference type="PROSITE" id="PS50943"/>
    </source>
</evidence>
<keyword evidence="4" id="KW-1185">Reference proteome</keyword>
<dbReference type="InterPro" id="IPR011051">
    <property type="entry name" value="RmlC_Cupin_sf"/>
</dbReference>
<proteinExistence type="predicted"/>
<protein>
    <submittedName>
        <fullName evidence="3">XRE family transcriptional regulator</fullName>
    </submittedName>
</protein>
<dbReference type="STRING" id="1348253.LK09_11740"/>
<dbReference type="Gene3D" id="2.60.120.10">
    <property type="entry name" value="Jelly Rolls"/>
    <property type="match status" value="1"/>
</dbReference>
<dbReference type="PANTHER" id="PTHR46797:SF1">
    <property type="entry name" value="METHYLPHOSPHONATE SYNTHASE"/>
    <property type="match status" value="1"/>
</dbReference>
<dbReference type="InterPro" id="IPR014710">
    <property type="entry name" value="RmlC-like_jellyroll"/>
</dbReference>
<evidence type="ECO:0000256" key="1">
    <source>
        <dbReference type="ARBA" id="ARBA00023125"/>
    </source>
</evidence>
<dbReference type="GO" id="GO:0003677">
    <property type="term" value="F:DNA binding"/>
    <property type="evidence" value="ECO:0007669"/>
    <property type="project" value="UniProtKB-KW"/>
</dbReference>
<dbReference type="Proteomes" id="UP000031030">
    <property type="component" value="Unassembled WGS sequence"/>
</dbReference>
<dbReference type="Gene3D" id="1.10.260.40">
    <property type="entry name" value="lambda repressor-like DNA-binding domains"/>
    <property type="match status" value="1"/>
</dbReference>
<dbReference type="SUPFAM" id="SSF47413">
    <property type="entry name" value="lambda repressor-like DNA-binding domains"/>
    <property type="match status" value="1"/>
</dbReference>
<evidence type="ECO:0000313" key="4">
    <source>
        <dbReference type="Proteomes" id="UP000031030"/>
    </source>
</evidence>
<gene>
    <name evidence="3" type="ORF">LK09_11740</name>
</gene>
<dbReference type="SMART" id="SM00530">
    <property type="entry name" value="HTH_XRE"/>
    <property type="match status" value="1"/>
</dbReference>
<dbReference type="AlphaFoldDB" id="A0A0B2A7A6"/>
<dbReference type="GO" id="GO:0005829">
    <property type="term" value="C:cytosol"/>
    <property type="evidence" value="ECO:0007669"/>
    <property type="project" value="TreeGrafter"/>
</dbReference>
<keyword evidence="1" id="KW-0238">DNA-binding</keyword>
<dbReference type="Pfam" id="PF07883">
    <property type="entry name" value="Cupin_2"/>
    <property type="match status" value="1"/>
</dbReference>